<evidence type="ECO:0000256" key="3">
    <source>
        <dbReference type="SAM" id="Phobius"/>
    </source>
</evidence>
<feature type="short sequence motif" description="DGA/G" evidence="1">
    <location>
        <begin position="432"/>
        <end position="434"/>
    </location>
</feature>
<keyword evidence="6" id="KW-1185">Reference proteome</keyword>
<evidence type="ECO:0000313" key="6">
    <source>
        <dbReference type="Proteomes" id="UP000198407"/>
    </source>
</evidence>
<feature type="active site" description="Nucleophile" evidence="1">
    <location>
        <position position="39"/>
    </location>
</feature>
<dbReference type="RefSeq" id="WP_042129350.1">
    <property type="nucleotide sequence ID" value="NZ_FZOL01000008.1"/>
</dbReference>
<dbReference type="EMBL" id="FZOL01000008">
    <property type="protein sequence ID" value="SNS44704.1"/>
    <property type="molecule type" value="Genomic_DNA"/>
</dbReference>
<dbReference type="Proteomes" id="UP000198407">
    <property type="component" value="Unassembled WGS sequence"/>
</dbReference>
<feature type="transmembrane region" description="Helical" evidence="3">
    <location>
        <begin position="154"/>
        <end position="176"/>
    </location>
</feature>
<gene>
    <name evidence="5" type="ORF">SAMN05444352_10826</name>
</gene>
<evidence type="ECO:0000256" key="1">
    <source>
        <dbReference type="PROSITE-ProRule" id="PRU01161"/>
    </source>
</evidence>
<accession>A0A239ELE9</accession>
<feature type="transmembrane region" description="Helical" evidence="3">
    <location>
        <begin position="188"/>
        <end position="209"/>
    </location>
</feature>
<keyword evidence="1" id="KW-0442">Lipid degradation</keyword>
<dbReference type="AlphaFoldDB" id="A0A239ELE9"/>
<evidence type="ECO:0000256" key="2">
    <source>
        <dbReference type="SAM" id="MobiDB-lite"/>
    </source>
</evidence>
<organism evidence="5 6">
    <name type="scientific">Pseudomonas japonica</name>
    <dbReference type="NCBI Taxonomy" id="256466"/>
    <lineage>
        <taxon>Bacteria</taxon>
        <taxon>Pseudomonadati</taxon>
        <taxon>Pseudomonadota</taxon>
        <taxon>Gammaproteobacteria</taxon>
        <taxon>Pseudomonadales</taxon>
        <taxon>Pseudomonadaceae</taxon>
        <taxon>Pseudomonas</taxon>
    </lineage>
</organism>
<keyword evidence="1" id="KW-0378">Hydrolase</keyword>
<feature type="region of interest" description="Disordered" evidence="2">
    <location>
        <begin position="467"/>
        <end position="497"/>
    </location>
</feature>
<comment type="caution">
    <text evidence="1">Lacks conserved residue(s) required for the propagation of feature annotation.</text>
</comment>
<dbReference type="STRING" id="1215104.GCA_000730585_00679"/>
<dbReference type="InterPro" id="IPR002641">
    <property type="entry name" value="PNPLA_dom"/>
</dbReference>
<reference evidence="6" key="1">
    <citation type="submission" date="2017-06" db="EMBL/GenBank/DDBJ databases">
        <authorList>
            <person name="Varghese N."/>
            <person name="Submissions S."/>
        </authorList>
    </citation>
    <scope>NUCLEOTIDE SEQUENCE [LARGE SCALE GENOMIC DNA]</scope>
    <source>
        <strain evidence="6">DSM 22348</strain>
    </source>
</reference>
<evidence type="ECO:0000313" key="5">
    <source>
        <dbReference type="EMBL" id="SNS44704.1"/>
    </source>
</evidence>
<evidence type="ECO:0000259" key="4">
    <source>
        <dbReference type="PROSITE" id="PS51635"/>
    </source>
</evidence>
<dbReference type="PROSITE" id="PS51635">
    <property type="entry name" value="PNPLA"/>
    <property type="match status" value="1"/>
</dbReference>
<keyword evidence="3" id="KW-0812">Transmembrane</keyword>
<proteinExistence type="predicted"/>
<dbReference type="GO" id="GO:0016787">
    <property type="term" value="F:hydrolase activity"/>
    <property type="evidence" value="ECO:0007669"/>
    <property type="project" value="UniProtKB-UniRule"/>
</dbReference>
<keyword evidence="1" id="KW-0443">Lipid metabolism</keyword>
<feature type="transmembrane region" description="Helical" evidence="3">
    <location>
        <begin position="128"/>
        <end position="148"/>
    </location>
</feature>
<feature type="active site" description="Proton acceptor" evidence="1">
    <location>
        <position position="432"/>
    </location>
</feature>
<dbReference type="OrthoDB" id="9770965at2"/>
<feature type="transmembrane region" description="Helical" evidence="3">
    <location>
        <begin position="215"/>
        <end position="242"/>
    </location>
</feature>
<name>A0A239ELE9_9PSED</name>
<feature type="domain" description="PNPLA" evidence="4">
    <location>
        <begin position="7"/>
        <end position="445"/>
    </location>
</feature>
<keyword evidence="3" id="KW-1133">Transmembrane helix</keyword>
<dbReference type="Gene3D" id="3.40.1090.10">
    <property type="entry name" value="Cytosolic phospholipase A2 catalytic domain"/>
    <property type="match status" value="1"/>
</dbReference>
<sequence>MREKCDLVMKGGITSGVVYPRLIAHLATEYDFVNIGGTSAGAIAAAGCAAAQYAKYHHRASNAFGTLNELPEFLGKIDERSGKSRLFSLFQPAAALRAHFTVLSGLLGQPPGQAVLTLLKGIVGMYSGLLLAGLLLGSLLLTPFVSVVQANPDVVTTLLTALLLMLTVSAIVALGLAGAASGECSCALLFLPPLLWSVMTLILSGIGGQPVSGRIFASALAMSLVAVLILGLLLLVMVALFARGLLKGLHGNGYGLCSGRTAEGAAADDQGLTDWLTGYLNDLAQLDAKGRPLTFGDLWGDDPNNRDINLEMMTTAVSQQMVYSLPFRDGADSFFYLREEWQRLFPAQVMDYLDQLHANGKRGLDVRNAQGQPLRPLPRDGALPVVVAVRMSLSFPLLLSAIPLYAVDWSMESAGSHDKDRQVNAKRVWFSDGGIGSNLPLHMFDAMLPGHPTFAINLKAEHPKYPIRSNDDGSNAGGRIYLPDTGKGGRQRFWEPPDDSRALGGLVGFFVGMINTMQNWRDELMFPTPGFRDRIVQISLRSNEGGLNLNMPEPHIIALGKAGQLAAQRLIDRFHPNGQQHGEGWRVHCDTRLRTFLGVMQPACVALNPSLQQGKWHFLPKEYNRREHQAALALLVGLRAAGAVQADVGVNLAKKAPPPLGQLKITPKI</sequence>
<keyword evidence="3" id="KW-0472">Membrane</keyword>
<feature type="short sequence motif" description="GXSXG" evidence="1">
    <location>
        <begin position="37"/>
        <end position="41"/>
    </location>
</feature>
<dbReference type="GO" id="GO:0016042">
    <property type="term" value="P:lipid catabolic process"/>
    <property type="evidence" value="ECO:0007669"/>
    <property type="project" value="UniProtKB-UniRule"/>
</dbReference>
<protein>
    <submittedName>
        <fullName evidence="5">Patatin-like phospholipase</fullName>
    </submittedName>
</protein>